<evidence type="ECO:0000313" key="7">
    <source>
        <dbReference type="EMBL" id="KAL3507891.1"/>
    </source>
</evidence>
<name>A0ABD2YKG5_9GENT</name>
<evidence type="ECO:0000313" key="8">
    <source>
        <dbReference type="Proteomes" id="UP001630127"/>
    </source>
</evidence>
<evidence type="ECO:0000256" key="4">
    <source>
        <dbReference type="PROSITE-ProRule" id="PRU01131"/>
    </source>
</evidence>
<dbReference type="InterPro" id="IPR044593">
    <property type="entry name" value="FLZ8/MARD1"/>
</dbReference>
<dbReference type="AlphaFoldDB" id="A0ABD2YKG5"/>
<gene>
    <name evidence="7" type="ORF">ACH5RR_033273</name>
</gene>
<reference evidence="7 8" key="1">
    <citation type="submission" date="2024-11" db="EMBL/GenBank/DDBJ databases">
        <title>A near-complete genome assembly of Cinchona calisaya.</title>
        <authorList>
            <person name="Lian D.C."/>
            <person name="Zhao X.W."/>
            <person name="Wei L."/>
        </authorList>
    </citation>
    <scope>NUCLEOTIDE SEQUENCE [LARGE SCALE GENOMIC DNA]</scope>
    <source>
        <tissue evidence="7">Nenye</tissue>
    </source>
</reference>
<dbReference type="PANTHER" id="PTHR46443:SF3">
    <property type="entry name" value="PROTEIN MARD1"/>
    <property type="match status" value="1"/>
</dbReference>
<evidence type="ECO:0000256" key="5">
    <source>
        <dbReference type="SAM" id="MobiDB-lite"/>
    </source>
</evidence>
<dbReference type="GO" id="GO:0008270">
    <property type="term" value="F:zinc ion binding"/>
    <property type="evidence" value="ECO:0007669"/>
    <property type="project" value="UniProtKB-KW"/>
</dbReference>
<keyword evidence="2" id="KW-0479">Metal-binding</keyword>
<feature type="domain" description="FLZ-type" evidence="6">
    <location>
        <begin position="241"/>
        <end position="285"/>
    </location>
</feature>
<dbReference type="PANTHER" id="PTHR46443">
    <property type="entry name" value="FCS-LIKE ZINC FINGER 8"/>
    <property type="match status" value="1"/>
</dbReference>
<feature type="zinc finger region" description="FLZ-type" evidence="4">
    <location>
        <begin position="241"/>
        <end position="285"/>
    </location>
</feature>
<evidence type="ECO:0000259" key="6">
    <source>
        <dbReference type="PROSITE" id="PS51795"/>
    </source>
</evidence>
<keyword evidence="3" id="KW-0863">Zinc-finger</keyword>
<proteinExistence type="inferred from homology"/>
<evidence type="ECO:0000256" key="2">
    <source>
        <dbReference type="ARBA" id="ARBA00022723"/>
    </source>
</evidence>
<evidence type="ECO:0000256" key="1">
    <source>
        <dbReference type="ARBA" id="ARBA00009374"/>
    </source>
</evidence>
<feature type="region of interest" description="Disordered" evidence="5">
    <location>
        <begin position="1"/>
        <end position="28"/>
    </location>
</feature>
<dbReference type="PROSITE" id="PS51795">
    <property type="entry name" value="ZF_FLZ"/>
    <property type="match status" value="1"/>
</dbReference>
<feature type="compositionally biased region" description="Polar residues" evidence="5">
    <location>
        <begin position="17"/>
        <end position="28"/>
    </location>
</feature>
<accession>A0ABD2YKG5</accession>
<comment type="caution">
    <text evidence="7">The sequence shown here is derived from an EMBL/GenBank/DDBJ whole genome shotgun (WGS) entry which is preliminary data.</text>
</comment>
<keyword evidence="3" id="KW-0862">Zinc</keyword>
<dbReference type="EMBL" id="JBJUIK010000013">
    <property type="protein sequence ID" value="KAL3507891.1"/>
    <property type="molecule type" value="Genomic_DNA"/>
</dbReference>
<sequence length="298" mass="32983">MLRKRMADLGGLSLSSPSKSQRRTNTTISSLFSSPRLFTGCVTSKGLADSESLMSPTSILDSKPFSAFRNPFWSDLSSTPKTPSKQENKPHLESSRGVGLVDALDNEKSDSKNICKPESRNMVVFGSQLKIQIPQLPNSPVDSPKSPADFGIKTRKKSPFGNSNSGLENSNSPWFFSGLSISEMELSEDYTCVISHGPNPRTTHIFDDCIVESCSGPVQISSSRKLNGVFINRSLSYPSENFLSFCYNCKKNLGQGKDIYMFRGEKAFCSSECRDKEMMLEERMEISEYDDVYGISSS</sequence>
<protein>
    <recommendedName>
        <fullName evidence="6">FLZ-type domain-containing protein</fullName>
    </recommendedName>
</protein>
<dbReference type="Pfam" id="PF04570">
    <property type="entry name" value="zf-FLZ"/>
    <property type="match status" value="1"/>
</dbReference>
<evidence type="ECO:0000256" key="3">
    <source>
        <dbReference type="ARBA" id="ARBA00022771"/>
    </source>
</evidence>
<dbReference type="InterPro" id="IPR007650">
    <property type="entry name" value="Zf-FLZ_dom"/>
</dbReference>
<keyword evidence="8" id="KW-1185">Reference proteome</keyword>
<organism evidence="7 8">
    <name type="scientific">Cinchona calisaya</name>
    <dbReference type="NCBI Taxonomy" id="153742"/>
    <lineage>
        <taxon>Eukaryota</taxon>
        <taxon>Viridiplantae</taxon>
        <taxon>Streptophyta</taxon>
        <taxon>Embryophyta</taxon>
        <taxon>Tracheophyta</taxon>
        <taxon>Spermatophyta</taxon>
        <taxon>Magnoliopsida</taxon>
        <taxon>eudicotyledons</taxon>
        <taxon>Gunneridae</taxon>
        <taxon>Pentapetalae</taxon>
        <taxon>asterids</taxon>
        <taxon>lamiids</taxon>
        <taxon>Gentianales</taxon>
        <taxon>Rubiaceae</taxon>
        <taxon>Cinchonoideae</taxon>
        <taxon>Cinchoneae</taxon>
        <taxon>Cinchona</taxon>
    </lineage>
</organism>
<feature type="compositionally biased region" description="Basic and acidic residues" evidence="5">
    <location>
        <begin position="84"/>
        <end position="94"/>
    </location>
</feature>
<comment type="similarity">
    <text evidence="1">Belongs to the FLZ family.</text>
</comment>
<dbReference type="Proteomes" id="UP001630127">
    <property type="component" value="Unassembled WGS sequence"/>
</dbReference>
<feature type="region of interest" description="Disordered" evidence="5">
    <location>
        <begin position="77"/>
        <end position="101"/>
    </location>
</feature>